<dbReference type="SUPFAM" id="SSF51735">
    <property type="entry name" value="NAD(P)-binding Rossmann-fold domains"/>
    <property type="match status" value="1"/>
</dbReference>
<evidence type="ECO:0000313" key="2">
    <source>
        <dbReference type="EMBL" id="CBI02571.1"/>
    </source>
</evidence>
<proteinExistence type="predicted"/>
<dbReference type="GO" id="GO:0008831">
    <property type="term" value="F:dTDP-4-dehydrorhamnose reductase activity"/>
    <property type="evidence" value="ECO:0007669"/>
    <property type="project" value="UniProtKB-EC"/>
</dbReference>
<dbReference type="Gene3D" id="3.90.25.10">
    <property type="entry name" value="UDP-galactose 4-epimerase, domain 1"/>
    <property type="match status" value="1"/>
</dbReference>
<evidence type="ECO:0000259" key="1">
    <source>
        <dbReference type="Pfam" id="PF04321"/>
    </source>
</evidence>
<dbReference type="InterPro" id="IPR029903">
    <property type="entry name" value="RmlD-like-bd"/>
</dbReference>
<dbReference type="NCBIfam" id="TIGR01214">
    <property type="entry name" value="rmlD"/>
    <property type="match status" value="1"/>
</dbReference>
<organism evidence="2">
    <name type="scientific">mine drainage metagenome</name>
    <dbReference type="NCBI Taxonomy" id="410659"/>
    <lineage>
        <taxon>unclassified sequences</taxon>
        <taxon>metagenomes</taxon>
        <taxon>ecological metagenomes</taxon>
    </lineage>
</organism>
<feature type="domain" description="RmlD-like substrate binding" evidence="1">
    <location>
        <begin position="1"/>
        <end position="280"/>
    </location>
</feature>
<dbReference type="InterPro" id="IPR036291">
    <property type="entry name" value="NAD(P)-bd_dom_sf"/>
</dbReference>
<keyword evidence="2" id="KW-0560">Oxidoreductase</keyword>
<dbReference type="Pfam" id="PF04321">
    <property type="entry name" value="RmlD_sub_bind"/>
    <property type="match status" value="1"/>
</dbReference>
<dbReference type="EC" id="1.1.1.133" evidence="2"/>
<dbReference type="PANTHER" id="PTHR10491:SF4">
    <property type="entry name" value="METHIONINE ADENOSYLTRANSFERASE 2 SUBUNIT BETA"/>
    <property type="match status" value="1"/>
</dbReference>
<gene>
    <name evidence="2" type="ORF">CARN4_2419</name>
</gene>
<dbReference type="PANTHER" id="PTHR10491">
    <property type="entry name" value="DTDP-4-DEHYDRORHAMNOSE REDUCTASE"/>
    <property type="match status" value="1"/>
</dbReference>
<dbReference type="EMBL" id="CABO01000039">
    <property type="protein sequence ID" value="CBI02571.1"/>
    <property type="molecule type" value="Genomic_DNA"/>
</dbReference>
<sequence>MRVLLIGGSGQLGSEIRRRWSGDNIVAPGHDTVDLAVPTSLDAAVGDSDAEVVVNCAAFHNVDRCESEVETALRINAVAVERLAELCAQSGKRFVTFSTDYVFDGTTEWPYGENDCAHPISVYGVSKYTGELLVERLQSDALVVRTCGVYGVRPSATKGYTFVDRVIAQARAGERGRVVNDVIASPTYAGHLAEAVRALLATSARGIVHACNVGPVSWYDFAAEALRQAGVDAPLDAIGSGEWKAGARRPRYSALENARLRELGITMPDWRAGITAYLADKASRPE</sequence>
<protein>
    <submittedName>
        <fullName evidence="2">Putative dTDP-4-dehydrorhamnose reductase</fullName>
        <ecNumber evidence="2">1.1.1.133</ecNumber>
    </submittedName>
</protein>
<accession>E6Q5V0</accession>
<name>E6Q5V0_9ZZZZ</name>
<comment type="caution">
    <text evidence="2">The sequence shown here is derived from an EMBL/GenBank/DDBJ whole genome shotgun (WGS) entry which is preliminary data.</text>
</comment>
<dbReference type="CDD" id="cd05254">
    <property type="entry name" value="dTDP_HR_like_SDR_e"/>
    <property type="match status" value="1"/>
</dbReference>
<dbReference type="AlphaFoldDB" id="E6Q5V0"/>
<dbReference type="Gene3D" id="3.40.50.720">
    <property type="entry name" value="NAD(P)-binding Rossmann-like Domain"/>
    <property type="match status" value="1"/>
</dbReference>
<reference evidence="2" key="1">
    <citation type="submission" date="2009-10" db="EMBL/GenBank/DDBJ databases">
        <title>Diversity of trophic interactions inside an arsenic-rich microbial ecosystem.</title>
        <authorList>
            <person name="Bertin P.N."/>
            <person name="Heinrich-Salmeron A."/>
            <person name="Pelletier E."/>
            <person name="Goulhen-Chollet F."/>
            <person name="Arsene-Ploetze F."/>
            <person name="Gallien S."/>
            <person name="Calteau A."/>
            <person name="Vallenet D."/>
            <person name="Casiot C."/>
            <person name="Chane-Woon-Ming B."/>
            <person name="Giloteaux L."/>
            <person name="Barakat M."/>
            <person name="Bonnefoy V."/>
            <person name="Bruneel O."/>
            <person name="Chandler M."/>
            <person name="Cleiss J."/>
            <person name="Duran R."/>
            <person name="Elbaz-Poulichet F."/>
            <person name="Fonknechten N."/>
            <person name="Lauga B."/>
            <person name="Mornico D."/>
            <person name="Ortet P."/>
            <person name="Schaeffer C."/>
            <person name="Siguier P."/>
            <person name="Alexander Thil Smith A."/>
            <person name="Van Dorsselaer A."/>
            <person name="Weissenbach J."/>
            <person name="Medigue C."/>
            <person name="Le Paslier D."/>
        </authorList>
    </citation>
    <scope>NUCLEOTIDE SEQUENCE</scope>
</reference>
<dbReference type="InterPro" id="IPR005913">
    <property type="entry name" value="dTDP_dehydrorham_reduct"/>
</dbReference>